<gene>
    <name evidence="2" type="ORF">LVIROSA_LOCUS8204</name>
</gene>
<sequence>MDTPIRTHASNLDHSLMGSRKPSSFPTNLAQSGCFGSFPSKVITSPLTEQAIENQVNGMGRSGKKRRSLSRSSTNELSKFPVHNLFGVGDGHSSEVGSPRLNSSSPKLTEANKVPRISEIEVTVEVGAMIGFEIDASNKLLVEILGVNGE</sequence>
<name>A0AAU9M264_9ASTR</name>
<evidence type="ECO:0000313" key="3">
    <source>
        <dbReference type="Proteomes" id="UP001157418"/>
    </source>
</evidence>
<reference evidence="2 3" key="1">
    <citation type="submission" date="2022-01" db="EMBL/GenBank/DDBJ databases">
        <authorList>
            <person name="Xiong W."/>
            <person name="Schranz E."/>
        </authorList>
    </citation>
    <scope>NUCLEOTIDE SEQUENCE [LARGE SCALE GENOMIC DNA]</scope>
</reference>
<evidence type="ECO:0000313" key="2">
    <source>
        <dbReference type="EMBL" id="CAH1420762.1"/>
    </source>
</evidence>
<dbReference type="Proteomes" id="UP001157418">
    <property type="component" value="Unassembled WGS sequence"/>
</dbReference>
<evidence type="ECO:0000256" key="1">
    <source>
        <dbReference type="SAM" id="MobiDB-lite"/>
    </source>
</evidence>
<comment type="caution">
    <text evidence="2">The sequence shown here is derived from an EMBL/GenBank/DDBJ whole genome shotgun (WGS) entry which is preliminary data.</text>
</comment>
<dbReference type="AlphaFoldDB" id="A0AAU9M264"/>
<protein>
    <submittedName>
        <fullName evidence="2">Uncharacterized protein</fullName>
    </submittedName>
</protein>
<proteinExistence type="predicted"/>
<keyword evidence="3" id="KW-1185">Reference proteome</keyword>
<feature type="region of interest" description="Disordered" evidence="1">
    <location>
        <begin position="1"/>
        <end position="24"/>
    </location>
</feature>
<dbReference type="EMBL" id="CAKMRJ010001112">
    <property type="protein sequence ID" value="CAH1420762.1"/>
    <property type="molecule type" value="Genomic_DNA"/>
</dbReference>
<feature type="region of interest" description="Disordered" evidence="1">
    <location>
        <begin position="88"/>
        <end position="107"/>
    </location>
</feature>
<feature type="region of interest" description="Disordered" evidence="1">
    <location>
        <begin position="56"/>
        <end position="76"/>
    </location>
</feature>
<accession>A0AAU9M264</accession>
<organism evidence="2 3">
    <name type="scientific">Lactuca virosa</name>
    <dbReference type="NCBI Taxonomy" id="75947"/>
    <lineage>
        <taxon>Eukaryota</taxon>
        <taxon>Viridiplantae</taxon>
        <taxon>Streptophyta</taxon>
        <taxon>Embryophyta</taxon>
        <taxon>Tracheophyta</taxon>
        <taxon>Spermatophyta</taxon>
        <taxon>Magnoliopsida</taxon>
        <taxon>eudicotyledons</taxon>
        <taxon>Gunneridae</taxon>
        <taxon>Pentapetalae</taxon>
        <taxon>asterids</taxon>
        <taxon>campanulids</taxon>
        <taxon>Asterales</taxon>
        <taxon>Asteraceae</taxon>
        <taxon>Cichorioideae</taxon>
        <taxon>Cichorieae</taxon>
        <taxon>Lactucinae</taxon>
        <taxon>Lactuca</taxon>
    </lineage>
</organism>